<feature type="disulfide bond" evidence="7">
    <location>
        <begin position="321"/>
        <end position="333"/>
    </location>
</feature>
<dbReference type="PANTHER" id="PTHR46750:SF1">
    <property type="entry name" value="KUNITZ-TYPE PROTEASE INHIBITOR 1"/>
    <property type="match status" value="1"/>
</dbReference>
<evidence type="ECO:0000313" key="11">
    <source>
        <dbReference type="Ensembl" id="ENSHHUP00000065383.1"/>
    </source>
</evidence>
<dbReference type="Gene3D" id="4.10.410.10">
    <property type="entry name" value="Pancreatic trypsin inhibitor Kunitz domain"/>
    <property type="match status" value="2"/>
</dbReference>
<organism evidence="11 12">
    <name type="scientific">Hucho hucho</name>
    <name type="common">huchen</name>
    <dbReference type="NCBI Taxonomy" id="62062"/>
    <lineage>
        <taxon>Eukaryota</taxon>
        <taxon>Metazoa</taxon>
        <taxon>Chordata</taxon>
        <taxon>Craniata</taxon>
        <taxon>Vertebrata</taxon>
        <taxon>Euteleostomi</taxon>
        <taxon>Actinopterygii</taxon>
        <taxon>Neopterygii</taxon>
        <taxon>Teleostei</taxon>
        <taxon>Protacanthopterygii</taxon>
        <taxon>Salmoniformes</taxon>
        <taxon>Salmonidae</taxon>
        <taxon>Salmoninae</taxon>
        <taxon>Hucho</taxon>
    </lineage>
</organism>
<evidence type="ECO:0000259" key="9">
    <source>
        <dbReference type="PROSITE" id="PS50279"/>
    </source>
</evidence>
<keyword evidence="4" id="KW-0472">Membrane</keyword>
<keyword evidence="3" id="KW-0812">Transmembrane</keyword>
<dbReference type="InterPro" id="IPR002172">
    <property type="entry name" value="LDrepeatLR_classA_rpt"/>
</dbReference>
<dbReference type="PRINTS" id="PR00759">
    <property type="entry name" value="BASICPTASE"/>
</dbReference>
<dbReference type="InterPro" id="IPR013783">
    <property type="entry name" value="Ig-like_fold"/>
</dbReference>
<feature type="domain" description="MANSC" evidence="10">
    <location>
        <begin position="43"/>
        <end position="124"/>
    </location>
</feature>
<accession>A0A4W5PT75</accession>
<evidence type="ECO:0000256" key="4">
    <source>
        <dbReference type="ARBA" id="ARBA00023136"/>
    </source>
</evidence>
<dbReference type="PANTHER" id="PTHR46750">
    <property type="entry name" value="KUNITZ-TYPE PROTEASE INHIBITOR 1"/>
    <property type="match status" value="1"/>
</dbReference>
<dbReference type="GO" id="GO:0004867">
    <property type="term" value="F:serine-type endopeptidase inhibitor activity"/>
    <property type="evidence" value="ECO:0007669"/>
    <property type="project" value="InterPro"/>
</dbReference>
<dbReference type="SMART" id="SM00192">
    <property type="entry name" value="LDLa"/>
    <property type="match status" value="1"/>
</dbReference>
<keyword evidence="6" id="KW-0325">Glycoprotein</keyword>
<evidence type="ECO:0000256" key="8">
    <source>
        <dbReference type="SAM" id="SignalP"/>
    </source>
</evidence>
<feature type="signal peptide" evidence="8">
    <location>
        <begin position="1"/>
        <end position="29"/>
    </location>
</feature>
<dbReference type="Pfam" id="PF22352">
    <property type="entry name" value="K319L-like_PKD"/>
    <property type="match status" value="1"/>
</dbReference>
<dbReference type="Ensembl" id="ENSHHUT00000067597.1">
    <property type="protein sequence ID" value="ENSHHUP00000065383.1"/>
    <property type="gene ID" value="ENSHHUG00000038590.1"/>
</dbReference>
<name>A0A4W5PT75_9TELE</name>
<evidence type="ECO:0000256" key="3">
    <source>
        <dbReference type="ARBA" id="ARBA00022989"/>
    </source>
</evidence>
<dbReference type="PROSITE" id="PS50986">
    <property type="entry name" value="MANSC"/>
    <property type="match status" value="1"/>
</dbReference>
<dbReference type="InterPro" id="IPR013980">
    <property type="entry name" value="MANSC_dom"/>
</dbReference>
<evidence type="ECO:0000256" key="2">
    <source>
        <dbReference type="ARBA" id="ARBA00022729"/>
    </source>
</evidence>
<dbReference type="CDD" id="cd22623">
    <property type="entry name" value="Kunitz_HAI1_1-like"/>
    <property type="match status" value="1"/>
</dbReference>
<dbReference type="SMART" id="SM00131">
    <property type="entry name" value="KU"/>
    <property type="match status" value="2"/>
</dbReference>
<dbReference type="AlphaFoldDB" id="A0A4W5PT75"/>
<dbReference type="Gene3D" id="4.10.400.10">
    <property type="entry name" value="Low-density Lipoprotein Receptor"/>
    <property type="match status" value="1"/>
</dbReference>
<dbReference type="InterPro" id="IPR036055">
    <property type="entry name" value="LDL_receptor-like_sf"/>
</dbReference>
<dbReference type="GeneTree" id="ENSGT00940000164935"/>
<dbReference type="GO" id="GO:0008544">
    <property type="term" value="P:epidermis development"/>
    <property type="evidence" value="ECO:0007669"/>
    <property type="project" value="TreeGrafter"/>
</dbReference>
<evidence type="ECO:0000256" key="5">
    <source>
        <dbReference type="ARBA" id="ARBA00023157"/>
    </source>
</evidence>
<feature type="disulfide bond" evidence="7">
    <location>
        <begin position="328"/>
        <end position="346"/>
    </location>
</feature>
<reference evidence="12" key="1">
    <citation type="submission" date="2018-06" db="EMBL/GenBank/DDBJ databases">
        <title>Genome assembly of Danube salmon.</title>
        <authorList>
            <person name="Macqueen D.J."/>
            <person name="Gundappa M.K."/>
        </authorList>
    </citation>
    <scope>NUCLEOTIDE SEQUENCE [LARGE SCALE GENOMIC DNA]</scope>
</reference>
<dbReference type="Proteomes" id="UP000314982">
    <property type="component" value="Unassembled WGS sequence"/>
</dbReference>
<evidence type="ECO:0000256" key="1">
    <source>
        <dbReference type="ARBA" id="ARBA00004370"/>
    </source>
</evidence>
<dbReference type="CDD" id="cd00112">
    <property type="entry name" value="LDLa"/>
    <property type="match status" value="1"/>
</dbReference>
<keyword evidence="2 8" id="KW-0732">Signal</keyword>
<feature type="disulfide bond" evidence="7">
    <location>
        <begin position="340"/>
        <end position="355"/>
    </location>
</feature>
<dbReference type="PROSITE" id="PS00280">
    <property type="entry name" value="BPTI_KUNITZ_1"/>
    <property type="match status" value="2"/>
</dbReference>
<dbReference type="InterPro" id="IPR020901">
    <property type="entry name" value="Prtase_inh_Kunz-CS"/>
</dbReference>
<dbReference type="InterPro" id="IPR002223">
    <property type="entry name" value="Kunitz_BPTI"/>
</dbReference>
<dbReference type="CDD" id="cd00146">
    <property type="entry name" value="PKD"/>
    <property type="match status" value="1"/>
</dbReference>
<comment type="subcellular location">
    <subcellularLocation>
        <location evidence="1">Membrane</location>
    </subcellularLocation>
</comment>
<dbReference type="InterPro" id="IPR023415">
    <property type="entry name" value="LDLR_class-A_CS"/>
</dbReference>
<dbReference type="PROSITE" id="PS50068">
    <property type="entry name" value="LDLRA_2"/>
    <property type="match status" value="1"/>
</dbReference>
<dbReference type="Pfam" id="PF00057">
    <property type="entry name" value="Ldl_recept_a"/>
    <property type="match status" value="1"/>
</dbReference>
<keyword evidence="3" id="KW-1133">Transmembrane helix</keyword>
<dbReference type="GO" id="GO:0005886">
    <property type="term" value="C:plasma membrane"/>
    <property type="evidence" value="ECO:0007669"/>
    <property type="project" value="TreeGrafter"/>
</dbReference>
<dbReference type="InterPro" id="IPR011106">
    <property type="entry name" value="MANSC_N"/>
</dbReference>
<dbReference type="GO" id="GO:0030198">
    <property type="term" value="P:extracellular matrix organization"/>
    <property type="evidence" value="ECO:0007669"/>
    <property type="project" value="TreeGrafter"/>
</dbReference>
<evidence type="ECO:0000256" key="7">
    <source>
        <dbReference type="PROSITE-ProRule" id="PRU00124"/>
    </source>
</evidence>
<dbReference type="Gene3D" id="2.60.40.10">
    <property type="entry name" value="Immunoglobulins"/>
    <property type="match status" value="1"/>
</dbReference>
<feature type="chain" id="PRO_5045311151" evidence="8">
    <location>
        <begin position="30"/>
        <end position="535"/>
    </location>
</feature>
<dbReference type="SMART" id="SM00765">
    <property type="entry name" value="MANEC"/>
    <property type="match status" value="1"/>
</dbReference>
<proteinExistence type="predicted"/>
<evidence type="ECO:0000259" key="10">
    <source>
        <dbReference type="PROSITE" id="PS50986"/>
    </source>
</evidence>
<keyword evidence="5 7" id="KW-1015">Disulfide bond</keyword>
<feature type="domain" description="BPTI/Kunitz inhibitor" evidence="9">
    <location>
        <begin position="377"/>
        <end position="427"/>
    </location>
</feature>
<protein>
    <submittedName>
        <fullName evidence="11">Serine peptidase inhibitor, Kunitz type 1 a</fullName>
    </submittedName>
</protein>
<dbReference type="Pfam" id="PF00014">
    <property type="entry name" value="Kunitz_BPTI"/>
    <property type="match status" value="2"/>
</dbReference>
<reference evidence="11" key="3">
    <citation type="submission" date="2025-09" db="UniProtKB">
        <authorList>
            <consortium name="Ensembl"/>
        </authorList>
    </citation>
    <scope>IDENTIFICATION</scope>
</reference>
<dbReference type="PROSITE" id="PS01209">
    <property type="entry name" value="LDLRA_1"/>
    <property type="match status" value="1"/>
</dbReference>
<sequence length="535" mass="60112">MSCRMTSLQIGLLLCASVCYIIFLRHAEAQAFGEQCLDKFKKGRDDFVLDTNESVKDGATFISSMKVERSKDCIRACCKDPRCNVAFMEKVADEGMIKSCFLFDCLYKQTYVCRFVRKKGFLNYIIDSVYASDLATNGLPDEEDHPPVANGGPDRVVQPQESLTLDGIESKDDHEIVTYQWHLVSGNSSAVIEKTKFDDQVIVSKLTSGVYKFQLTVTDSSGQSDQTQITILVLTPEQSEDHCLVPKKVGPCRGSFPRWHYNAASEKCEEFLFGGCRENLNNYLSLQECTNACDGVSVMSSFSSGRSGPLPAPREVCGIPCGSSQFTCANGCCLDQGLECDKEQQCSDGSDEENCEYLNDKFRILLQIPVDEQKVRCTEHPKTGNCRDSFTKWYYSPLYEKCFRFNYGGCDGNDNRFDTEDTCMTTCKLVTEKDVFERKESFEYQDTQGHKGNYLFIQHFFCSYLIKVKMGPFVPQNKLCSFTITQVHGKDTLTILLLKSNSSTPSILRDLGVKAGHTYLEVVMKLSASLPILFT</sequence>
<dbReference type="CDD" id="cd22624">
    <property type="entry name" value="Kunitz_HAI1_2-like"/>
    <property type="match status" value="1"/>
</dbReference>
<dbReference type="InterPro" id="IPR036880">
    <property type="entry name" value="Kunitz_BPTI_sf"/>
</dbReference>
<dbReference type="SUPFAM" id="SSF57362">
    <property type="entry name" value="BPTI-like"/>
    <property type="match status" value="2"/>
</dbReference>
<keyword evidence="12" id="KW-1185">Reference proteome</keyword>
<feature type="domain" description="BPTI/Kunitz inhibitor" evidence="9">
    <location>
        <begin position="243"/>
        <end position="293"/>
    </location>
</feature>
<evidence type="ECO:0000313" key="12">
    <source>
        <dbReference type="Proteomes" id="UP000314982"/>
    </source>
</evidence>
<dbReference type="SUPFAM" id="SSF49299">
    <property type="entry name" value="PKD domain"/>
    <property type="match status" value="1"/>
</dbReference>
<evidence type="ECO:0000256" key="6">
    <source>
        <dbReference type="ARBA" id="ARBA00023180"/>
    </source>
</evidence>
<dbReference type="PROSITE" id="PS50279">
    <property type="entry name" value="BPTI_KUNITZ_2"/>
    <property type="match status" value="2"/>
</dbReference>
<dbReference type="SUPFAM" id="SSF57424">
    <property type="entry name" value="LDL receptor-like module"/>
    <property type="match status" value="1"/>
</dbReference>
<reference evidence="11" key="2">
    <citation type="submission" date="2025-08" db="UniProtKB">
        <authorList>
            <consortium name="Ensembl"/>
        </authorList>
    </citation>
    <scope>IDENTIFICATION</scope>
</reference>
<dbReference type="Pfam" id="PF07502">
    <property type="entry name" value="MANEC"/>
    <property type="match status" value="1"/>
</dbReference>
<dbReference type="STRING" id="62062.ENSHHUP00000065383"/>
<dbReference type="GO" id="GO:0060429">
    <property type="term" value="P:epithelium development"/>
    <property type="evidence" value="ECO:0007669"/>
    <property type="project" value="TreeGrafter"/>
</dbReference>
<dbReference type="InterPro" id="IPR035986">
    <property type="entry name" value="PKD_dom_sf"/>
</dbReference>